<dbReference type="InterPro" id="IPR036736">
    <property type="entry name" value="ACP-like_sf"/>
</dbReference>
<comment type="subcellular location">
    <subcellularLocation>
        <location evidence="1">Mitochondrion</location>
    </subcellularLocation>
</comment>
<dbReference type="OrthoDB" id="448946at2759"/>
<dbReference type="CTD" id="36339409"/>
<dbReference type="OMA" id="CKAYDRI"/>
<dbReference type="FunFam" id="1.10.1200.10:FF:000003">
    <property type="entry name" value="Acyl carrier protein"/>
    <property type="match status" value="1"/>
</dbReference>
<dbReference type="RefSeq" id="XP_024352600.1">
    <property type="nucleotide sequence ID" value="XM_024492943.1"/>
</dbReference>
<comment type="pathway">
    <text evidence="2">Lipid metabolism; fatty acid biosynthesis.</text>
</comment>
<comment type="similarity">
    <text evidence="3">Belongs to the acyl carrier protein (ACP) family.</text>
</comment>
<keyword evidence="9" id="KW-0809">Transit peptide</keyword>
<dbReference type="PANTHER" id="PTHR20863:SF28">
    <property type="entry name" value="ACYL CARRIER PROTEIN, MITOCHONDRIAL"/>
    <property type="match status" value="1"/>
</dbReference>
<comment type="function">
    <text evidence="14">Carrier of the growing fatty acid chain in fatty acid biosynthesis.</text>
</comment>
<dbReference type="GO" id="GO:0000036">
    <property type="term" value="F:acyl carrier activity"/>
    <property type="evidence" value="ECO:0007669"/>
    <property type="project" value="TreeGrafter"/>
</dbReference>
<reference evidence="16 19" key="2">
    <citation type="journal article" date="2013" name="Nature">
        <title>The genomes of four tapeworm species reveal adaptations to parasitism.</title>
        <authorList>
            <person name="Tsai I.J."/>
            <person name="Zarowiecki M."/>
            <person name="Holroyd N."/>
            <person name="Garciarrubio A."/>
            <person name="Sanchez-Flores A."/>
            <person name="Brooks K.L."/>
            <person name="Tracey A."/>
            <person name="Bobes R.J."/>
            <person name="Fragoso G."/>
            <person name="Sciutto E."/>
            <person name="Aslett M."/>
            <person name="Beasley H."/>
            <person name="Bennett H.M."/>
            <person name="Cai J."/>
            <person name="Camicia F."/>
            <person name="Clark R."/>
            <person name="Cucher M."/>
            <person name="De Silva N."/>
            <person name="Day T.A."/>
            <person name="Deplazes P."/>
            <person name="Estrada K."/>
            <person name="Fernandez C."/>
            <person name="Holland P.W."/>
            <person name="Hou J."/>
            <person name="Hu S."/>
            <person name="Huckvale T."/>
            <person name="Hung S.S."/>
            <person name="Kamenetzky L."/>
            <person name="Keane J.A."/>
            <person name="Kiss F."/>
            <person name="Koziol U."/>
            <person name="Lambert O."/>
            <person name="Liu K."/>
            <person name="Luo X."/>
            <person name="Luo Y."/>
            <person name="Macchiaroli N."/>
            <person name="Nichol S."/>
            <person name="Paps J."/>
            <person name="Parkinson J."/>
            <person name="Pouchkina-Stantcheva N."/>
            <person name="Riddiford N."/>
            <person name="Rosenzvit M."/>
            <person name="Salinas G."/>
            <person name="Wasmuth J.D."/>
            <person name="Zamanian M."/>
            <person name="Zheng Y."/>
            <person name="Cai X."/>
            <person name="Soberon X."/>
            <person name="Olson P.D."/>
            <person name="Laclette J.P."/>
            <person name="Brehm K."/>
            <person name="Berriman M."/>
            <person name="Garciarrubio A."/>
            <person name="Bobes R.J."/>
            <person name="Fragoso G."/>
            <person name="Sanchez-Flores A."/>
            <person name="Estrada K."/>
            <person name="Cevallos M.A."/>
            <person name="Morett E."/>
            <person name="Gonzalez V."/>
            <person name="Portillo T."/>
            <person name="Ochoa-Leyva A."/>
            <person name="Jose M.V."/>
            <person name="Sciutto E."/>
            <person name="Landa A."/>
            <person name="Jimenez L."/>
            <person name="Valdes V."/>
            <person name="Carrero J.C."/>
            <person name="Larralde C."/>
            <person name="Morales-Montor J."/>
            <person name="Limon-Lason J."/>
            <person name="Soberon X."/>
            <person name="Laclette J.P."/>
        </authorList>
    </citation>
    <scope>NUCLEOTIDE SEQUENCE [LARGE SCALE GENOMIC DNA]</scope>
</reference>
<gene>
    <name evidence="17 20" type="ORF">EGR_03694</name>
    <name evidence="16" type="ORF">EgrG_000581700</name>
</gene>
<reference evidence="17 18" key="1">
    <citation type="journal article" date="2013" name="Nat. Genet.">
        <title>The genome of the hydatid tapeworm Echinococcus granulosus.</title>
        <authorList>
            <person name="Zheng H."/>
            <person name="Zhang W."/>
            <person name="Zhang L."/>
            <person name="Zhang Z."/>
            <person name="Li J."/>
            <person name="Lu G."/>
            <person name="Zhu Y."/>
            <person name="Wang Y."/>
            <person name="Huang Y."/>
            <person name="Liu J."/>
            <person name="Kang H."/>
            <person name="Chen J."/>
            <person name="Wang L."/>
            <person name="Chen A."/>
            <person name="Yu S."/>
            <person name="Gao Z."/>
            <person name="Jin L."/>
            <person name="Gu W."/>
            <person name="Wang Z."/>
            <person name="Zhao L."/>
            <person name="Shi B."/>
            <person name="Wen H."/>
            <person name="Lin R."/>
            <person name="Jones M.K."/>
            <person name="Brejova B."/>
            <person name="Vinar T."/>
            <person name="Zhao G."/>
            <person name="McManus D.P."/>
            <person name="Chen Z."/>
            <person name="Zhou Y."/>
            <person name="Wang S."/>
        </authorList>
    </citation>
    <scope>NUCLEOTIDE SEQUENCE [LARGE SCALE GENOMIC DNA]</scope>
</reference>
<dbReference type="Proteomes" id="UP000019149">
    <property type="component" value="Unassembled WGS sequence"/>
</dbReference>
<dbReference type="Gene3D" id="1.10.1200.10">
    <property type="entry name" value="ACP-like"/>
    <property type="match status" value="1"/>
</dbReference>
<dbReference type="EMBL" id="LK028578">
    <property type="protein sequence ID" value="CDS18071.1"/>
    <property type="molecule type" value="Genomic_DNA"/>
</dbReference>
<evidence type="ECO:0000256" key="3">
    <source>
        <dbReference type="ARBA" id="ARBA00010930"/>
    </source>
</evidence>
<keyword evidence="13 14" id="KW-0275">Fatty acid biosynthesis</keyword>
<evidence type="ECO:0000256" key="2">
    <source>
        <dbReference type="ARBA" id="ARBA00005194"/>
    </source>
</evidence>
<organism evidence="17 18">
    <name type="scientific">Echinococcus granulosus</name>
    <name type="common">Hydatid tapeworm</name>
    <dbReference type="NCBI Taxonomy" id="6210"/>
    <lineage>
        <taxon>Eukaryota</taxon>
        <taxon>Metazoa</taxon>
        <taxon>Spiralia</taxon>
        <taxon>Lophotrochozoa</taxon>
        <taxon>Platyhelminthes</taxon>
        <taxon>Cestoda</taxon>
        <taxon>Eucestoda</taxon>
        <taxon>Cyclophyllidea</taxon>
        <taxon>Taeniidae</taxon>
        <taxon>Echinococcus</taxon>
        <taxon>Echinococcus granulosus group</taxon>
    </lineage>
</organism>
<dbReference type="AlphaFoldDB" id="U6J6L0"/>
<evidence type="ECO:0000256" key="7">
    <source>
        <dbReference type="ARBA" id="ARBA00022553"/>
    </source>
</evidence>
<dbReference type="InterPro" id="IPR009081">
    <property type="entry name" value="PP-bd_ACP"/>
</dbReference>
<evidence type="ECO:0000256" key="6">
    <source>
        <dbReference type="ARBA" id="ARBA00022516"/>
    </source>
</evidence>
<evidence type="ECO:0000256" key="8">
    <source>
        <dbReference type="ARBA" id="ARBA00022832"/>
    </source>
</evidence>
<proteinExistence type="inferred from homology"/>
<evidence type="ECO:0000256" key="13">
    <source>
        <dbReference type="ARBA" id="ARBA00023160"/>
    </source>
</evidence>
<keyword evidence="4" id="KW-0813">Transport</keyword>
<accession>U6J6L0</accession>
<evidence type="ECO:0000256" key="10">
    <source>
        <dbReference type="ARBA" id="ARBA00022982"/>
    </source>
</evidence>
<evidence type="ECO:0000259" key="15">
    <source>
        <dbReference type="PROSITE" id="PS50075"/>
    </source>
</evidence>
<reference evidence="16" key="3">
    <citation type="submission" date="2014-06" db="EMBL/GenBank/DDBJ databases">
        <authorList>
            <person name="Aslett M."/>
        </authorList>
    </citation>
    <scope>NUCLEOTIDE SEQUENCE</scope>
</reference>
<reference evidence="20" key="4">
    <citation type="submission" date="2020-10" db="UniProtKB">
        <authorList>
            <consortium name="WormBaseParasite"/>
        </authorList>
    </citation>
    <scope>IDENTIFICATION</scope>
</reference>
<keyword evidence="5 14" id="KW-0596">Phosphopantetheine</keyword>
<keyword evidence="6 14" id="KW-0444">Lipid biosynthesis</keyword>
<keyword evidence="8" id="KW-0276">Fatty acid metabolism</keyword>
<evidence type="ECO:0000256" key="11">
    <source>
        <dbReference type="ARBA" id="ARBA00023098"/>
    </source>
</evidence>
<evidence type="ECO:0000256" key="9">
    <source>
        <dbReference type="ARBA" id="ARBA00022946"/>
    </source>
</evidence>
<dbReference type="EMBL" id="APAU02000020">
    <property type="protein sequence ID" value="EUB61404.1"/>
    <property type="molecule type" value="Genomic_DNA"/>
</dbReference>
<dbReference type="WBParaSite" id="EgrG_000581700">
    <property type="protein sequence ID" value="EgrG_000581700"/>
    <property type="gene ID" value="EgrG_000581700"/>
</dbReference>
<evidence type="ECO:0000256" key="12">
    <source>
        <dbReference type="ARBA" id="ARBA00023128"/>
    </source>
</evidence>
<evidence type="ECO:0000313" key="18">
    <source>
        <dbReference type="Proteomes" id="UP000019149"/>
    </source>
</evidence>
<evidence type="ECO:0000256" key="14">
    <source>
        <dbReference type="RuleBase" id="RU000722"/>
    </source>
</evidence>
<keyword evidence="18" id="KW-1185">Reference proteome</keyword>
<dbReference type="GO" id="GO:0000035">
    <property type="term" value="F:acyl binding"/>
    <property type="evidence" value="ECO:0007669"/>
    <property type="project" value="TreeGrafter"/>
</dbReference>
<dbReference type="HAMAP" id="MF_01217">
    <property type="entry name" value="Acyl_carrier"/>
    <property type="match status" value="1"/>
</dbReference>
<dbReference type="SUPFAM" id="SSF47336">
    <property type="entry name" value="ACP-like"/>
    <property type="match status" value="1"/>
</dbReference>
<evidence type="ECO:0000256" key="1">
    <source>
        <dbReference type="ARBA" id="ARBA00004173"/>
    </source>
</evidence>
<dbReference type="PROSITE" id="PS50075">
    <property type="entry name" value="CARRIER"/>
    <property type="match status" value="1"/>
</dbReference>
<evidence type="ECO:0000313" key="19">
    <source>
        <dbReference type="Proteomes" id="UP000492820"/>
    </source>
</evidence>
<dbReference type="GeneID" id="36339409"/>
<keyword evidence="10" id="KW-0249">Electron transport</keyword>
<keyword evidence="11" id="KW-0443">Lipid metabolism</keyword>
<protein>
    <recommendedName>
        <fullName evidence="14">Acyl carrier protein</fullName>
    </recommendedName>
</protein>
<sequence>MVFGYAALRPLLRTSIYSRPTFLLRAIQPSVPVILNTSPRTYAELLVRAFSSEVNRAEFEERVLNVCKAYDRINAEKLSLDSHFINDLGLDSLDHIEVIMEIENEFSLEIPDVEAEKLMTPAQIVEMLYQKKLRKTKVTE</sequence>
<dbReference type="SMR" id="U6J6L0"/>
<evidence type="ECO:0000313" key="17">
    <source>
        <dbReference type="EMBL" id="EUB61404.1"/>
    </source>
</evidence>
<name>U6J6L0_ECHGR</name>
<dbReference type="Pfam" id="PF00550">
    <property type="entry name" value="PP-binding"/>
    <property type="match status" value="1"/>
</dbReference>
<dbReference type="GO" id="GO:0005739">
    <property type="term" value="C:mitochondrion"/>
    <property type="evidence" value="ECO:0007669"/>
    <property type="project" value="UniProtKB-SubCell"/>
</dbReference>
<dbReference type="PANTHER" id="PTHR20863">
    <property type="entry name" value="ACYL CARRIER PROTEIN"/>
    <property type="match status" value="1"/>
</dbReference>
<keyword evidence="7" id="KW-0597">Phosphoprotein</keyword>
<evidence type="ECO:0000313" key="16">
    <source>
        <dbReference type="EMBL" id="CDS18071.1"/>
    </source>
</evidence>
<dbReference type="STRING" id="6210.U6J6L0"/>
<dbReference type="Proteomes" id="UP000492820">
    <property type="component" value="Unassembled WGS sequence"/>
</dbReference>
<dbReference type="InterPro" id="IPR003231">
    <property type="entry name" value="ACP"/>
</dbReference>
<evidence type="ECO:0000256" key="5">
    <source>
        <dbReference type="ARBA" id="ARBA00022450"/>
    </source>
</evidence>
<evidence type="ECO:0000313" key="20">
    <source>
        <dbReference type="WBParaSite" id="EgrG_000581700"/>
    </source>
</evidence>
<keyword evidence="12" id="KW-0496">Mitochondrion</keyword>
<evidence type="ECO:0000256" key="4">
    <source>
        <dbReference type="ARBA" id="ARBA00022448"/>
    </source>
</evidence>
<dbReference type="KEGG" id="egl:EGR_03694"/>
<feature type="domain" description="Carrier" evidence="15">
    <location>
        <begin position="57"/>
        <end position="132"/>
    </location>
</feature>